<gene>
    <name evidence="1" type="ORF">FWK35_00012581</name>
</gene>
<dbReference type="EMBL" id="VUJU01000491">
    <property type="protein sequence ID" value="KAF0770056.1"/>
    <property type="molecule type" value="Genomic_DNA"/>
</dbReference>
<reference evidence="1 2" key="1">
    <citation type="submission" date="2019-08" db="EMBL/GenBank/DDBJ databases">
        <title>Whole genome of Aphis craccivora.</title>
        <authorList>
            <person name="Voronova N.V."/>
            <person name="Shulinski R.S."/>
            <person name="Bandarenka Y.V."/>
            <person name="Zhorov D.G."/>
            <person name="Warner D."/>
        </authorList>
    </citation>
    <scope>NUCLEOTIDE SEQUENCE [LARGE SCALE GENOMIC DNA]</scope>
    <source>
        <strain evidence="1">180601</strain>
        <tissue evidence="1">Whole Body</tissue>
    </source>
</reference>
<protein>
    <submittedName>
        <fullName evidence="1">Uncharacterized protein</fullName>
    </submittedName>
</protein>
<proteinExistence type="predicted"/>
<dbReference type="OrthoDB" id="6602099at2759"/>
<accession>A0A6G0ZGS4</accession>
<sequence length="76" mass="8661">MFSPANIRDSVRVVLPDVGRGRADKRNIIFAEDGQYYKLGNKYSTMPQLCTRKEFGVCLLSLMPLDEVVHIEKSSR</sequence>
<name>A0A6G0ZGS4_APHCR</name>
<organism evidence="1 2">
    <name type="scientific">Aphis craccivora</name>
    <name type="common">Cowpea aphid</name>
    <dbReference type="NCBI Taxonomy" id="307492"/>
    <lineage>
        <taxon>Eukaryota</taxon>
        <taxon>Metazoa</taxon>
        <taxon>Ecdysozoa</taxon>
        <taxon>Arthropoda</taxon>
        <taxon>Hexapoda</taxon>
        <taxon>Insecta</taxon>
        <taxon>Pterygota</taxon>
        <taxon>Neoptera</taxon>
        <taxon>Paraneoptera</taxon>
        <taxon>Hemiptera</taxon>
        <taxon>Sternorrhyncha</taxon>
        <taxon>Aphidomorpha</taxon>
        <taxon>Aphidoidea</taxon>
        <taxon>Aphididae</taxon>
        <taxon>Aphidini</taxon>
        <taxon>Aphis</taxon>
        <taxon>Aphis</taxon>
    </lineage>
</organism>
<comment type="caution">
    <text evidence="1">The sequence shown here is derived from an EMBL/GenBank/DDBJ whole genome shotgun (WGS) entry which is preliminary data.</text>
</comment>
<dbReference type="AlphaFoldDB" id="A0A6G0ZGS4"/>
<dbReference type="Proteomes" id="UP000478052">
    <property type="component" value="Unassembled WGS sequence"/>
</dbReference>
<evidence type="ECO:0000313" key="2">
    <source>
        <dbReference type="Proteomes" id="UP000478052"/>
    </source>
</evidence>
<keyword evidence="2" id="KW-1185">Reference proteome</keyword>
<evidence type="ECO:0000313" key="1">
    <source>
        <dbReference type="EMBL" id="KAF0770056.1"/>
    </source>
</evidence>